<feature type="domain" description="Thioesterase" evidence="2">
    <location>
        <begin position="46"/>
        <end position="116"/>
    </location>
</feature>
<dbReference type="GO" id="GO:0061522">
    <property type="term" value="F:1,4-dihydroxy-2-naphthoyl-CoA thioesterase activity"/>
    <property type="evidence" value="ECO:0007669"/>
    <property type="project" value="TreeGrafter"/>
</dbReference>
<sequence length="174" mass="19386">MCAMVNLAETDDHFRRLSMRFTSVGRGRAEIKMPYQEDLVGNPTTGVLHGGSITALLDTCCGFAAATVLSDIGMAPTIDLRIDYLGRGEPTADIYAKSYVYRLSQSIIFTRGIAYQYPERPLASCVANFVRLEGEDFKAMSKEIREYLDALPEASYQDDLERIRQGPLSDKGER</sequence>
<dbReference type="Pfam" id="PF03061">
    <property type="entry name" value="4HBT"/>
    <property type="match status" value="1"/>
</dbReference>
<dbReference type="InterPro" id="IPR029069">
    <property type="entry name" value="HotDog_dom_sf"/>
</dbReference>
<dbReference type="InterPro" id="IPR003736">
    <property type="entry name" value="PAAI_dom"/>
</dbReference>
<keyword evidence="4" id="KW-1185">Reference proteome</keyword>
<organism evidence="3 4">
    <name type="scientific">Marinibactrum halimedae</name>
    <dbReference type="NCBI Taxonomy" id="1444977"/>
    <lineage>
        <taxon>Bacteria</taxon>
        <taxon>Pseudomonadati</taxon>
        <taxon>Pseudomonadota</taxon>
        <taxon>Gammaproteobacteria</taxon>
        <taxon>Cellvibrionales</taxon>
        <taxon>Cellvibrionaceae</taxon>
        <taxon>Marinibactrum</taxon>
    </lineage>
</organism>
<dbReference type="EMBL" id="BSPD01000040">
    <property type="protein sequence ID" value="GLS26190.1"/>
    <property type="molecule type" value="Genomic_DNA"/>
</dbReference>
<dbReference type="NCBIfam" id="TIGR00369">
    <property type="entry name" value="unchar_dom_1"/>
    <property type="match status" value="1"/>
</dbReference>
<dbReference type="Gene3D" id="3.10.129.10">
    <property type="entry name" value="Hotdog Thioesterase"/>
    <property type="match status" value="1"/>
</dbReference>
<dbReference type="PANTHER" id="PTHR43240:SF7">
    <property type="entry name" value="BLR7284 PROTEIN"/>
    <property type="match status" value="1"/>
</dbReference>
<gene>
    <name evidence="3" type="ORF">GCM10007877_19050</name>
</gene>
<keyword evidence="1" id="KW-0378">Hydrolase</keyword>
<dbReference type="InterPro" id="IPR006683">
    <property type="entry name" value="Thioestr_dom"/>
</dbReference>
<evidence type="ECO:0000259" key="2">
    <source>
        <dbReference type="Pfam" id="PF03061"/>
    </source>
</evidence>
<proteinExistence type="predicted"/>
<protein>
    <recommendedName>
        <fullName evidence="2">Thioesterase domain-containing protein</fullName>
    </recommendedName>
</protein>
<evidence type="ECO:0000313" key="4">
    <source>
        <dbReference type="Proteomes" id="UP001156870"/>
    </source>
</evidence>
<dbReference type="CDD" id="cd03443">
    <property type="entry name" value="PaaI_thioesterase"/>
    <property type="match status" value="1"/>
</dbReference>
<reference evidence="3 4" key="1">
    <citation type="journal article" date="2014" name="Int. J. Syst. Evol. Microbiol.">
        <title>Complete genome sequence of Corynebacterium casei LMG S-19264T (=DSM 44701T), isolated from a smear-ripened cheese.</title>
        <authorList>
            <consortium name="US DOE Joint Genome Institute (JGI-PGF)"/>
            <person name="Walter F."/>
            <person name="Albersmeier A."/>
            <person name="Kalinowski J."/>
            <person name="Ruckert C."/>
        </authorList>
    </citation>
    <scope>NUCLEOTIDE SEQUENCE [LARGE SCALE GENOMIC DNA]</scope>
    <source>
        <strain evidence="3 4">NBRC 110095</strain>
    </source>
</reference>
<dbReference type="AlphaFoldDB" id="A0AA37T3Q8"/>
<dbReference type="PANTHER" id="PTHR43240">
    <property type="entry name" value="1,4-DIHYDROXY-2-NAPHTHOYL-COA THIOESTERASE 1"/>
    <property type="match status" value="1"/>
</dbReference>
<dbReference type="GO" id="GO:0005829">
    <property type="term" value="C:cytosol"/>
    <property type="evidence" value="ECO:0007669"/>
    <property type="project" value="TreeGrafter"/>
</dbReference>
<dbReference type="Proteomes" id="UP001156870">
    <property type="component" value="Unassembled WGS sequence"/>
</dbReference>
<evidence type="ECO:0000256" key="1">
    <source>
        <dbReference type="ARBA" id="ARBA00022801"/>
    </source>
</evidence>
<evidence type="ECO:0000313" key="3">
    <source>
        <dbReference type="EMBL" id="GLS26190.1"/>
    </source>
</evidence>
<dbReference type="SUPFAM" id="SSF54637">
    <property type="entry name" value="Thioesterase/thiol ester dehydrase-isomerase"/>
    <property type="match status" value="1"/>
</dbReference>
<name>A0AA37T3Q8_9GAMM</name>
<accession>A0AA37T3Q8</accession>
<comment type="caution">
    <text evidence="3">The sequence shown here is derived from an EMBL/GenBank/DDBJ whole genome shotgun (WGS) entry which is preliminary data.</text>
</comment>